<sequence length="1058" mass="118763">MKPIRIEMTNFGPYRREVLDFSSLDENSLFLISGRTGAGKSSIFDAMVYALYDKTSGDRPVNELRSSFAGFKDPRTKVVFYFEHHNQLYRLERELDLKPRKGLDRGKGIGTSKANLAVVDGVGGLELDKLAGKPKDTNQAVVDLLGLTSEQFKQIILLPQYQFSQFLKSPTSEKIPILRQIFGTQVFAKFEEDLAQKWSLARQEQRQFQTNLEAHFASQIWTPEERATFAELTNEQRLSQIQKLLKDYQEELTAARQKKAVAEKSAREADLAYQAAQGLSAQFQDRQSKQAQYQEQIVDQAEDYQEKQAKLNQLNFAAGLSDLVKEENSKQRRVQELDRSLTNLQEDLAKKREELEPLEKQLATLQEQEVEAEESQAEIENLSLALSGAQTLAKQTAELTAAELGLKKLVDDQKKLVNQEQELSQSKADLEASLISEQELQALKEIRQEAQYLIDGDLSDSLQKLAQLQKESESLSDRQTATGQAQDRLESELADLRSQLKAMKQAQLKLMVAKLQTELEDGSPCPVCGSFDHPGIQVGSVDEETLVDLSQKVEDLEAQLVNKQKALQVKQFEAGQLKSQLSDNRRTRKDLQENLSSSYQILQERVSSYLSDFIWEATYSDRFGQALKDYLDQQYQDSSAKKTKQDRQLEQLIQDLASLDQIKQKLQQESAGLSGQIKTLKQSQNQLNGAYPELKTPDYYQQEIANRRGAYRQFRKELEACQKKVASQKEALSSLQGRLASLTESLQTNQADLKALTEQLESQLADSKSLTHERSELQGWLTDLAAGQQLTLQAWLTEYQQRRQGLEASLADLNQSLANQSEPDLSALAQQKEEAESALNQAASQLALSQHHRDQVVQLVAEIENLVAKAGHHLEEFSQLTQLKNIISGTETGSQRLKLETYVIRAYLEEILTYANDHYIGLLSNQQFEFLIGKEGSGNSQSGLEINIYDRTNNKELPAASLSGGETFIASLAIALSMSEVVQNTSNGALVETLFIDEGFGSLDEDTLDKAIAVLEQIGQNRMVGVISHVKEMKDTIQQQVLIDKGLDGSSRIKVKAG</sequence>
<evidence type="ECO:0000256" key="5">
    <source>
        <dbReference type="SAM" id="MobiDB-lite"/>
    </source>
</evidence>
<name>G5JTT3_STRCG</name>
<dbReference type="Proteomes" id="UP000004322">
    <property type="component" value="Unassembled WGS sequence"/>
</dbReference>
<dbReference type="GO" id="GO:0016887">
    <property type="term" value="F:ATP hydrolysis activity"/>
    <property type="evidence" value="ECO:0007669"/>
    <property type="project" value="InterPro"/>
</dbReference>
<gene>
    <name evidence="6" type="ORF">STRCR_1181</name>
</gene>
<dbReference type="GO" id="GO:0006302">
    <property type="term" value="P:double-strand break repair"/>
    <property type="evidence" value="ECO:0007669"/>
    <property type="project" value="InterPro"/>
</dbReference>
<evidence type="ECO:0000313" key="6">
    <source>
        <dbReference type="EMBL" id="EHI73333.1"/>
    </source>
</evidence>
<dbReference type="EMBL" id="AEUV02000002">
    <property type="protein sequence ID" value="EHI73333.1"/>
    <property type="molecule type" value="Genomic_DNA"/>
</dbReference>
<proteinExistence type="inferred from homology"/>
<feature type="coiled-coil region" evidence="4">
    <location>
        <begin position="238"/>
        <end position="265"/>
    </location>
</feature>
<dbReference type="PANTHER" id="PTHR32114">
    <property type="entry name" value="ABC TRANSPORTER ABCH.3"/>
    <property type="match status" value="1"/>
</dbReference>
<evidence type="ECO:0000313" key="7">
    <source>
        <dbReference type="Proteomes" id="UP000004322"/>
    </source>
</evidence>
<dbReference type="AlphaFoldDB" id="G5JTT3"/>
<dbReference type="Pfam" id="PF13558">
    <property type="entry name" value="SbcC_Walker_B"/>
    <property type="match status" value="1"/>
</dbReference>
<dbReference type="PANTHER" id="PTHR32114:SF2">
    <property type="entry name" value="ABC TRANSPORTER ABCH.3"/>
    <property type="match status" value="1"/>
</dbReference>
<accession>G5JTT3</accession>
<feature type="coiled-coil region" evidence="4">
    <location>
        <begin position="711"/>
        <end position="845"/>
    </location>
</feature>
<evidence type="ECO:0000256" key="1">
    <source>
        <dbReference type="ARBA" id="ARBA00006930"/>
    </source>
</evidence>
<evidence type="ECO:0000256" key="4">
    <source>
        <dbReference type="SAM" id="Coils"/>
    </source>
</evidence>
<dbReference type="STRING" id="873449.STRCR_1181"/>
<organism evidence="6 7">
    <name type="scientific">Streptococcus criceti HS-6</name>
    <dbReference type="NCBI Taxonomy" id="873449"/>
    <lineage>
        <taxon>Bacteria</taxon>
        <taxon>Bacillati</taxon>
        <taxon>Bacillota</taxon>
        <taxon>Bacilli</taxon>
        <taxon>Lactobacillales</taxon>
        <taxon>Streptococcaceae</taxon>
        <taxon>Streptococcus</taxon>
    </lineage>
</organism>
<dbReference type="RefSeq" id="WP_003048885.1">
    <property type="nucleotide sequence ID" value="NZ_AEUV02000002.1"/>
</dbReference>
<reference evidence="6" key="1">
    <citation type="submission" date="2011-07" db="EMBL/GenBank/DDBJ databases">
        <authorList>
            <person name="Stanhope M.J."/>
            <person name="Durkin A.S."/>
            <person name="Hostetler J."/>
            <person name="Kim M."/>
            <person name="Radune D."/>
            <person name="Singh I."/>
            <person name="Town C.D."/>
        </authorList>
    </citation>
    <scope>NUCLEOTIDE SEQUENCE [LARGE SCALE GENOMIC DNA]</scope>
    <source>
        <strain evidence="6">HS-6</strain>
    </source>
</reference>
<dbReference type="OrthoDB" id="9795626at2"/>
<feature type="coiled-coil region" evidence="4">
    <location>
        <begin position="546"/>
        <end position="594"/>
    </location>
</feature>
<feature type="region of interest" description="Disordered" evidence="5">
    <location>
        <begin position="469"/>
        <end position="488"/>
    </location>
</feature>
<keyword evidence="7" id="KW-1185">Reference proteome</keyword>
<feature type="coiled-coil region" evidence="4">
    <location>
        <begin position="290"/>
        <end position="429"/>
    </location>
</feature>
<keyword evidence="4" id="KW-0175">Coiled coil</keyword>
<protein>
    <recommendedName>
        <fullName evidence="3">Nuclease SbcCD subunit C</fullName>
    </recommendedName>
</protein>
<dbReference type="SUPFAM" id="SSF52540">
    <property type="entry name" value="P-loop containing nucleoside triphosphate hydrolases"/>
    <property type="match status" value="1"/>
</dbReference>
<evidence type="ECO:0000256" key="3">
    <source>
        <dbReference type="ARBA" id="ARBA00013368"/>
    </source>
</evidence>
<dbReference type="Gene3D" id="3.40.50.300">
    <property type="entry name" value="P-loop containing nucleotide triphosphate hydrolases"/>
    <property type="match status" value="2"/>
</dbReference>
<comment type="subunit">
    <text evidence="2">Heterodimer of SbcC and SbcD.</text>
</comment>
<comment type="similarity">
    <text evidence="1">Belongs to the SMC family. SbcC subfamily.</text>
</comment>
<evidence type="ECO:0000256" key="2">
    <source>
        <dbReference type="ARBA" id="ARBA00011322"/>
    </source>
</evidence>
<dbReference type="InterPro" id="IPR027417">
    <property type="entry name" value="P-loop_NTPase"/>
</dbReference>
<dbReference type="Gene3D" id="1.10.287.1490">
    <property type="match status" value="1"/>
</dbReference>
<dbReference type="Pfam" id="PF13555">
    <property type="entry name" value="AAA_29"/>
    <property type="match status" value="1"/>
</dbReference>
<dbReference type="eggNOG" id="COG0419">
    <property type="taxonomic scope" value="Bacteria"/>
</dbReference>
<feature type="coiled-coil region" evidence="4">
    <location>
        <begin position="649"/>
        <end position="683"/>
    </location>
</feature>
<comment type="caution">
    <text evidence="6">The sequence shown here is derived from an EMBL/GenBank/DDBJ whole genome shotgun (WGS) entry which is preliminary data.</text>
</comment>